<dbReference type="Pfam" id="PF13490">
    <property type="entry name" value="zf-HC2"/>
    <property type="match status" value="1"/>
</dbReference>
<evidence type="ECO:0000313" key="6">
    <source>
        <dbReference type="Proteomes" id="UP000501705"/>
    </source>
</evidence>
<dbReference type="InterPro" id="IPR027383">
    <property type="entry name" value="Znf_put"/>
</dbReference>
<dbReference type="Proteomes" id="UP000501705">
    <property type="component" value="Chromosome"/>
</dbReference>
<evidence type="ECO:0000256" key="2">
    <source>
        <dbReference type="ARBA" id="ARBA00023163"/>
    </source>
</evidence>
<gene>
    <name evidence="5" type="ORF">F5X71_35300</name>
</gene>
<protein>
    <submittedName>
        <fullName evidence="5">Zf-HC2 domain-containing protein</fullName>
    </submittedName>
</protein>
<proteinExistence type="predicted"/>
<keyword evidence="3" id="KW-1133">Transmembrane helix</keyword>
<name>A0A6G9Y104_NOCBR</name>
<keyword evidence="3" id="KW-0472">Membrane</keyword>
<feature type="domain" description="Putative zinc-finger" evidence="4">
    <location>
        <begin position="15"/>
        <end position="39"/>
    </location>
</feature>
<evidence type="ECO:0000256" key="3">
    <source>
        <dbReference type="SAM" id="Phobius"/>
    </source>
</evidence>
<accession>A0A6G9Y104</accession>
<feature type="transmembrane region" description="Helical" evidence="3">
    <location>
        <begin position="103"/>
        <end position="124"/>
    </location>
</feature>
<dbReference type="RefSeq" id="WP_167465896.1">
    <property type="nucleotide sequence ID" value="NZ_CP046171.1"/>
</dbReference>
<evidence type="ECO:0000256" key="1">
    <source>
        <dbReference type="ARBA" id="ARBA00023015"/>
    </source>
</evidence>
<dbReference type="InterPro" id="IPR041916">
    <property type="entry name" value="Anti_sigma_zinc_sf"/>
</dbReference>
<organism evidence="5 6">
    <name type="scientific">Nocardia brasiliensis</name>
    <dbReference type="NCBI Taxonomy" id="37326"/>
    <lineage>
        <taxon>Bacteria</taxon>
        <taxon>Bacillati</taxon>
        <taxon>Actinomycetota</taxon>
        <taxon>Actinomycetes</taxon>
        <taxon>Mycobacteriales</taxon>
        <taxon>Nocardiaceae</taxon>
        <taxon>Nocardia</taxon>
    </lineage>
</organism>
<keyword evidence="1" id="KW-0805">Transcription regulation</keyword>
<evidence type="ECO:0000313" key="5">
    <source>
        <dbReference type="EMBL" id="QIS06882.1"/>
    </source>
</evidence>
<keyword evidence="3" id="KW-0812">Transmembrane</keyword>
<reference evidence="5 6" key="1">
    <citation type="journal article" date="2019" name="ACS Chem. Biol.">
        <title>Identification and Mobilization of a Cryptic Antibiotic Biosynthesis Gene Locus from a Human-Pathogenic Nocardia Isolate.</title>
        <authorList>
            <person name="Herisse M."/>
            <person name="Ishida K."/>
            <person name="Porter J.L."/>
            <person name="Howden B."/>
            <person name="Hertweck C."/>
            <person name="Stinear T.P."/>
            <person name="Pidot S.J."/>
        </authorList>
    </citation>
    <scope>NUCLEOTIDE SEQUENCE [LARGE SCALE GENOMIC DNA]</scope>
    <source>
        <strain evidence="5 6">AUSMDU00024985</strain>
    </source>
</reference>
<keyword evidence="2" id="KW-0804">Transcription</keyword>
<sequence length="241" mass="25262">MTDLADDYTTWDAPYVLGALTRTERQEYEAHLASCTACQAAVAELAGLPGMLAMVDQDTALAMIEPPATLAAEADPAETGPQPPRLLPRLAAAAERRRRRGRWVTIAAAVASAAAAVAIAVPVVSTVTAADSPTAAAVFAQRQMDPLVPTPVQASFKLLANDGKATVELSCSYAAGGPDYNADFQMWMTLKDGRTAELAGWTAGPGDALTLTRTTEVAPERIQSVEIRSPQTGQTILRAAV</sequence>
<evidence type="ECO:0000259" key="4">
    <source>
        <dbReference type="Pfam" id="PF13490"/>
    </source>
</evidence>
<dbReference type="EMBL" id="CP046171">
    <property type="protein sequence ID" value="QIS06882.1"/>
    <property type="molecule type" value="Genomic_DNA"/>
</dbReference>
<dbReference type="AlphaFoldDB" id="A0A6G9Y104"/>
<dbReference type="Gene3D" id="1.10.10.1320">
    <property type="entry name" value="Anti-sigma factor, zinc-finger domain"/>
    <property type="match status" value="1"/>
</dbReference>